<evidence type="ECO:0000256" key="1">
    <source>
        <dbReference type="SAM" id="MobiDB-lite"/>
    </source>
</evidence>
<feature type="compositionally biased region" description="Basic and acidic residues" evidence="1">
    <location>
        <begin position="14"/>
        <end position="46"/>
    </location>
</feature>
<dbReference type="AlphaFoldDB" id="A0ABD1UQ87"/>
<reference evidence="3" key="1">
    <citation type="submission" date="2024-07" db="EMBL/GenBank/DDBJ databases">
        <title>Two chromosome-level genome assemblies of Korean endemic species Abeliophyllum distichum and Forsythia ovata (Oleaceae).</title>
        <authorList>
            <person name="Jang H."/>
        </authorList>
    </citation>
    <scope>NUCLEOTIDE SEQUENCE [LARGE SCALE GENOMIC DNA]</scope>
</reference>
<protein>
    <submittedName>
        <fullName evidence="2">Mic1 domain-containing protein</fullName>
    </submittedName>
</protein>
<gene>
    <name evidence="2" type="ORF">Adt_12239</name>
</gene>
<comment type="caution">
    <text evidence="2">The sequence shown here is derived from an EMBL/GenBank/DDBJ whole genome shotgun (WGS) entry which is preliminary data.</text>
</comment>
<dbReference type="EMBL" id="JBFOLK010000003">
    <property type="protein sequence ID" value="KAL2527185.1"/>
    <property type="molecule type" value="Genomic_DNA"/>
</dbReference>
<accession>A0ABD1UQ87</accession>
<dbReference type="Proteomes" id="UP001604336">
    <property type="component" value="Unassembled WGS sequence"/>
</dbReference>
<sequence>MSSSQQSNRQLIQRRRDDDEKERRRTTTTRCREGEPTTTTRCREGETTSGKTEGGYMVKPEASGAQVDASIVKFQILGPGSNALNANASEQLESQVSSAAISPADLHRFVFAAIEEEMAGFILPGFYHC</sequence>
<feature type="region of interest" description="Disordered" evidence="1">
    <location>
        <begin position="1"/>
        <end position="58"/>
    </location>
</feature>
<proteinExistence type="predicted"/>
<feature type="compositionally biased region" description="Polar residues" evidence="1">
    <location>
        <begin position="1"/>
        <end position="11"/>
    </location>
</feature>
<organism evidence="2 3">
    <name type="scientific">Abeliophyllum distichum</name>
    <dbReference type="NCBI Taxonomy" id="126358"/>
    <lineage>
        <taxon>Eukaryota</taxon>
        <taxon>Viridiplantae</taxon>
        <taxon>Streptophyta</taxon>
        <taxon>Embryophyta</taxon>
        <taxon>Tracheophyta</taxon>
        <taxon>Spermatophyta</taxon>
        <taxon>Magnoliopsida</taxon>
        <taxon>eudicotyledons</taxon>
        <taxon>Gunneridae</taxon>
        <taxon>Pentapetalae</taxon>
        <taxon>asterids</taxon>
        <taxon>lamiids</taxon>
        <taxon>Lamiales</taxon>
        <taxon>Oleaceae</taxon>
        <taxon>Forsythieae</taxon>
        <taxon>Abeliophyllum</taxon>
    </lineage>
</organism>
<keyword evidence="3" id="KW-1185">Reference proteome</keyword>
<evidence type="ECO:0000313" key="3">
    <source>
        <dbReference type="Proteomes" id="UP001604336"/>
    </source>
</evidence>
<name>A0ABD1UQ87_9LAMI</name>
<evidence type="ECO:0000313" key="2">
    <source>
        <dbReference type="EMBL" id="KAL2527185.1"/>
    </source>
</evidence>